<protein>
    <recommendedName>
        <fullName evidence="1">DUF5523 domain-containing protein</fullName>
    </recommendedName>
</protein>
<dbReference type="GO" id="GO:1905515">
    <property type="term" value="P:non-motile cilium assembly"/>
    <property type="evidence" value="ECO:0007669"/>
    <property type="project" value="TreeGrafter"/>
</dbReference>
<dbReference type="GO" id="GO:0035869">
    <property type="term" value="C:ciliary transition zone"/>
    <property type="evidence" value="ECO:0007669"/>
    <property type="project" value="TreeGrafter"/>
</dbReference>
<gene>
    <name evidence="2" type="ORF">NDU88_007880</name>
</gene>
<dbReference type="AlphaFoldDB" id="A0AAV7QLW9"/>
<dbReference type="PANTHER" id="PTHR20837">
    <property type="entry name" value="CENTROSOMAL PROTEIN-RELATED"/>
    <property type="match status" value="1"/>
</dbReference>
<evidence type="ECO:0000313" key="2">
    <source>
        <dbReference type="EMBL" id="KAJ1141552.1"/>
    </source>
</evidence>
<dbReference type="Proteomes" id="UP001066276">
    <property type="component" value="Chromosome 6"/>
</dbReference>
<organism evidence="2 3">
    <name type="scientific">Pleurodeles waltl</name>
    <name type="common">Iberian ribbed newt</name>
    <dbReference type="NCBI Taxonomy" id="8319"/>
    <lineage>
        <taxon>Eukaryota</taxon>
        <taxon>Metazoa</taxon>
        <taxon>Chordata</taxon>
        <taxon>Craniata</taxon>
        <taxon>Vertebrata</taxon>
        <taxon>Euteleostomi</taxon>
        <taxon>Amphibia</taxon>
        <taxon>Batrachia</taxon>
        <taxon>Caudata</taxon>
        <taxon>Salamandroidea</taxon>
        <taxon>Salamandridae</taxon>
        <taxon>Pleurodelinae</taxon>
        <taxon>Pleurodeles</taxon>
    </lineage>
</organism>
<proteinExistence type="predicted"/>
<accession>A0AAV7QLW9</accession>
<dbReference type="PANTHER" id="PTHR20837:SF2">
    <property type="entry name" value="PROTEIN CC2D2B"/>
    <property type="match status" value="1"/>
</dbReference>
<dbReference type="InterPro" id="IPR041510">
    <property type="entry name" value="DUF5523"/>
</dbReference>
<keyword evidence="3" id="KW-1185">Reference proteome</keyword>
<dbReference type="EMBL" id="JANPWB010000010">
    <property type="protein sequence ID" value="KAJ1141552.1"/>
    <property type="molecule type" value="Genomic_DNA"/>
</dbReference>
<evidence type="ECO:0000259" key="1">
    <source>
        <dbReference type="Pfam" id="PF17661"/>
    </source>
</evidence>
<evidence type="ECO:0000313" key="3">
    <source>
        <dbReference type="Proteomes" id="UP001066276"/>
    </source>
</evidence>
<dbReference type="GO" id="GO:1904491">
    <property type="term" value="P:protein localization to ciliary transition zone"/>
    <property type="evidence" value="ECO:0007669"/>
    <property type="project" value="TreeGrafter"/>
</dbReference>
<name>A0AAV7QLW9_PLEWA</name>
<comment type="caution">
    <text evidence="2">The sequence shown here is derived from an EMBL/GenBank/DDBJ whole genome shotgun (WGS) entry which is preliminary data.</text>
</comment>
<sequence length="285" mass="32900">MMPIRNFAKICEMNAITKANNGRNIIGYMTGATNSNAFLFCFFNPKEEDYGYSFFVSDGDECFPESQASQPIAFKQLDKELLHEALRICADMKDPVTSSDSAEEVTLPCLLDIKPAEYKCNNLMYRDRETLIFVPSSDPVSYRFKLQKDLKARNIEDEGLYVRRGPKFYRKCINKMERRLLQESEDKHWFGISGEIISLPSPIKETWTVWKNDPTSSLHPALETVYIKLQIGELNKLRDIVKLYVKWLNGENCGNKQQPSCLTTRKPAVDPWGFKYKLPQTSYIN</sequence>
<reference evidence="2" key="1">
    <citation type="journal article" date="2022" name="bioRxiv">
        <title>Sequencing and chromosome-scale assembly of the giantPleurodeles waltlgenome.</title>
        <authorList>
            <person name="Brown T."/>
            <person name="Elewa A."/>
            <person name="Iarovenko S."/>
            <person name="Subramanian E."/>
            <person name="Araus A.J."/>
            <person name="Petzold A."/>
            <person name="Susuki M."/>
            <person name="Suzuki K.-i.T."/>
            <person name="Hayashi T."/>
            <person name="Toyoda A."/>
            <person name="Oliveira C."/>
            <person name="Osipova E."/>
            <person name="Leigh N.D."/>
            <person name="Simon A."/>
            <person name="Yun M.H."/>
        </authorList>
    </citation>
    <scope>NUCLEOTIDE SEQUENCE</scope>
    <source>
        <strain evidence="2">20211129_DDA</strain>
        <tissue evidence="2">Liver</tissue>
    </source>
</reference>
<dbReference type="InterPro" id="IPR052434">
    <property type="entry name" value="Tectonic-like_complex_comp"/>
</dbReference>
<dbReference type="Pfam" id="PF17661">
    <property type="entry name" value="DUF5523"/>
    <property type="match status" value="1"/>
</dbReference>
<feature type="domain" description="DUF5523" evidence="1">
    <location>
        <begin position="96"/>
        <end position="228"/>
    </location>
</feature>